<dbReference type="InterPro" id="IPR005119">
    <property type="entry name" value="LysR_subst-bd"/>
</dbReference>
<evidence type="ECO:0000259" key="5">
    <source>
        <dbReference type="PROSITE" id="PS50931"/>
    </source>
</evidence>
<dbReference type="GO" id="GO:0005829">
    <property type="term" value="C:cytosol"/>
    <property type="evidence" value="ECO:0007669"/>
    <property type="project" value="TreeGrafter"/>
</dbReference>
<dbReference type="Gene3D" id="3.40.190.290">
    <property type="match status" value="1"/>
</dbReference>
<comment type="similarity">
    <text evidence="1">Belongs to the LysR transcriptional regulatory family.</text>
</comment>
<dbReference type="InterPro" id="IPR036390">
    <property type="entry name" value="WH_DNA-bd_sf"/>
</dbReference>
<dbReference type="Gene3D" id="1.10.10.10">
    <property type="entry name" value="Winged helix-like DNA-binding domain superfamily/Winged helix DNA-binding domain"/>
    <property type="match status" value="1"/>
</dbReference>
<dbReference type="PROSITE" id="PS50931">
    <property type="entry name" value="HTH_LYSR"/>
    <property type="match status" value="1"/>
</dbReference>
<evidence type="ECO:0000313" key="7">
    <source>
        <dbReference type="Proteomes" id="UP000324760"/>
    </source>
</evidence>
<keyword evidence="4" id="KW-0804">Transcription</keyword>
<proteinExistence type="inferred from homology"/>
<dbReference type="InterPro" id="IPR036388">
    <property type="entry name" value="WH-like_DNA-bd_sf"/>
</dbReference>
<organism evidence="6 7">
    <name type="scientific">Neptunomonas concharum</name>
    <dbReference type="NCBI Taxonomy" id="1031538"/>
    <lineage>
        <taxon>Bacteria</taxon>
        <taxon>Pseudomonadati</taxon>
        <taxon>Pseudomonadota</taxon>
        <taxon>Gammaproteobacteria</taxon>
        <taxon>Oceanospirillales</taxon>
        <taxon>Oceanospirillaceae</taxon>
        <taxon>Neptunomonas</taxon>
    </lineage>
</organism>
<sequence length="296" mass="32776">MTETQLAIFVEVADQRSFTVAALRLGISQSAVSHAIGMLEKELGVRLFRRSKMEISLTDIGSRLLLRAREVGGIFESIRQEAADARGMRTGTLRIGSFGPTASLRLLPPLLDKFKQRYPGVEVHIDEGEDSEVIQWLRDRRVDLGFVVLPEEQFETLHLVTDQMVALLPRNHPHALQSSIALSDLCSDPFVLTEAGSAKIVMDLFDRHHLSPRIRYKSSQIVSTLAYIQRGEAVTILAQMALPAQLGEGVVALPLNPPLPRLVGLAYHNQRQISPVTQAFIKLAGKMDFPLSQLNG</sequence>
<dbReference type="Proteomes" id="UP000324760">
    <property type="component" value="Chromosome"/>
</dbReference>
<dbReference type="Pfam" id="PF03466">
    <property type="entry name" value="LysR_substrate"/>
    <property type="match status" value="1"/>
</dbReference>
<dbReference type="FunFam" id="1.10.10.10:FF:000001">
    <property type="entry name" value="LysR family transcriptional regulator"/>
    <property type="match status" value="1"/>
</dbReference>
<dbReference type="InterPro" id="IPR000847">
    <property type="entry name" value="LysR_HTH_N"/>
</dbReference>
<dbReference type="OrthoDB" id="9785745at2"/>
<keyword evidence="7" id="KW-1185">Reference proteome</keyword>
<dbReference type="GO" id="GO:0003677">
    <property type="term" value="F:DNA binding"/>
    <property type="evidence" value="ECO:0007669"/>
    <property type="project" value="UniProtKB-KW"/>
</dbReference>
<dbReference type="KEGG" id="ncu:F0U83_13660"/>
<dbReference type="Pfam" id="PF00126">
    <property type="entry name" value="HTH_1"/>
    <property type="match status" value="1"/>
</dbReference>
<feature type="domain" description="HTH lysR-type" evidence="5">
    <location>
        <begin position="1"/>
        <end position="58"/>
    </location>
</feature>
<evidence type="ECO:0000256" key="4">
    <source>
        <dbReference type="ARBA" id="ARBA00023163"/>
    </source>
</evidence>
<dbReference type="GO" id="GO:0003700">
    <property type="term" value="F:DNA-binding transcription factor activity"/>
    <property type="evidence" value="ECO:0007669"/>
    <property type="project" value="InterPro"/>
</dbReference>
<dbReference type="PANTHER" id="PTHR30419:SF24">
    <property type="entry name" value="HTH-TYPE TRANSCRIPTIONAL REGULATOR CZCR"/>
    <property type="match status" value="1"/>
</dbReference>
<reference evidence="6 7" key="1">
    <citation type="journal article" date="2019" name="Biochem. Eng. J.">
        <title>Metabolic engineering of the marine bacteria Neptunomonas concharum for the production of acetoin and meso-2,3-butanediol from acetate.</title>
        <authorList>
            <person name="Li W."/>
            <person name="Pu N."/>
            <person name="Liu C.-X."/>
            <person name="Yuan Q.-P."/>
            <person name="Li Z.-J."/>
        </authorList>
    </citation>
    <scope>NUCLEOTIDE SEQUENCE [LARGE SCALE GENOMIC DNA]</scope>
    <source>
        <strain evidence="6 7">JCM17730</strain>
    </source>
</reference>
<accession>A0A5P1RDF8</accession>
<dbReference type="SUPFAM" id="SSF46785">
    <property type="entry name" value="Winged helix' DNA-binding domain"/>
    <property type="match status" value="1"/>
</dbReference>
<dbReference type="InterPro" id="IPR050950">
    <property type="entry name" value="HTH-type_LysR_regulators"/>
</dbReference>
<evidence type="ECO:0000256" key="1">
    <source>
        <dbReference type="ARBA" id="ARBA00009437"/>
    </source>
</evidence>
<dbReference type="SUPFAM" id="SSF53850">
    <property type="entry name" value="Periplasmic binding protein-like II"/>
    <property type="match status" value="1"/>
</dbReference>
<evidence type="ECO:0000256" key="2">
    <source>
        <dbReference type="ARBA" id="ARBA00023015"/>
    </source>
</evidence>
<evidence type="ECO:0000313" key="6">
    <source>
        <dbReference type="EMBL" id="QEQ97680.1"/>
    </source>
</evidence>
<name>A0A5P1RDF8_9GAMM</name>
<dbReference type="CDD" id="cd05466">
    <property type="entry name" value="PBP2_LTTR_substrate"/>
    <property type="match status" value="1"/>
</dbReference>
<dbReference type="AlphaFoldDB" id="A0A5P1RDF8"/>
<keyword evidence="2" id="KW-0805">Transcription regulation</keyword>
<dbReference type="PRINTS" id="PR00039">
    <property type="entry name" value="HTHLYSR"/>
</dbReference>
<keyword evidence="3" id="KW-0238">DNA-binding</keyword>
<dbReference type="PANTHER" id="PTHR30419">
    <property type="entry name" value="HTH-TYPE TRANSCRIPTIONAL REGULATOR YBHD"/>
    <property type="match status" value="1"/>
</dbReference>
<protein>
    <submittedName>
        <fullName evidence="6">LysR family transcriptional regulator</fullName>
    </submittedName>
</protein>
<gene>
    <name evidence="6" type="ORF">F0U83_13660</name>
</gene>
<dbReference type="RefSeq" id="WP_138987795.1">
    <property type="nucleotide sequence ID" value="NZ_CP043869.1"/>
</dbReference>
<evidence type="ECO:0000256" key="3">
    <source>
        <dbReference type="ARBA" id="ARBA00023125"/>
    </source>
</evidence>
<dbReference type="EMBL" id="CP043869">
    <property type="protein sequence ID" value="QEQ97680.1"/>
    <property type="molecule type" value="Genomic_DNA"/>
</dbReference>